<protein>
    <submittedName>
        <fullName evidence="1">Uncharacterized protein</fullName>
    </submittedName>
</protein>
<organism evidence="1 3">
    <name type="scientific">Puccinia graminis f. sp. tritici</name>
    <dbReference type="NCBI Taxonomy" id="56615"/>
    <lineage>
        <taxon>Eukaryota</taxon>
        <taxon>Fungi</taxon>
        <taxon>Dikarya</taxon>
        <taxon>Basidiomycota</taxon>
        <taxon>Pucciniomycotina</taxon>
        <taxon>Pucciniomycetes</taxon>
        <taxon>Pucciniales</taxon>
        <taxon>Pucciniaceae</taxon>
        <taxon>Puccinia</taxon>
    </lineage>
</organism>
<proteinExistence type="predicted"/>
<comment type="caution">
    <text evidence="1">The sequence shown here is derived from an EMBL/GenBank/DDBJ whole genome shotgun (WGS) entry which is preliminary data.</text>
</comment>
<gene>
    <name evidence="1" type="ORF">PGT21_012076</name>
    <name evidence="2" type="ORF">PGTUg99_000754</name>
</gene>
<evidence type="ECO:0000313" key="4">
    <source>
        <dbReference type="Proteomes" id="UP000325313"/>
    </source>
</evidence>
<dbReference type="Proteomes" id="UP000325313">
    <property type="component" value="Unassembled WGS sequence"/>
</dbReference>
<reference evidence="3 4" key="1">
    <citation type="submission" date="2019-05" db="EMBL/GenBank/DDBJ databases">
        <title>Emergence of the Ug99 lineage of the wheat stem rust pathogen through somatic hybridization.</title>
        <authorList>
            <person name="Li F."/>
            <person name="Upadhyaya N.M."/>
            <person name="Sperschneider J."/>
            <person name="Matny O."/>
            <person name="Nguyen-Phuc H."/>
            <person name="Mago R."/>
            <person name="Raley C."/>
            <person name="Miller M.E."/>
            <person name="Silverstein K.A.T."/>
            <person name="Henningsen E."/>
            <person name="Hirsch C.D."/>
            <person name="Visser B."/>
            <person name="Pretorius Z.A."/>
            <person name="Steffenson B.J."/>
            <person name="Schwessinger B."/>
            <person name="Dodds P.N."/>
            <person name="Figueroa M."/>
        </authorList>
    </citation>
    <scope>NUCLEOTIDE SEQUENCE [LARGE SCALE GENOMIC DNA]</scope>
    <source>
        <strain evidence="1">21-0</strain>
        <strain evidence="2 4">Ug99</strain>
    </source>
</reference>
<accession>A0A5B0PVQ1</accession>
<dbReference type="EMBL" id="VDEP01000143">
    <property type="protein sequence ID" value="KAA1128185.1"/>
    <property type="molecule type" value="Genomic_DNA"/>
</dbReference>
<dbReference type="AlphaFoldDB" id="A0A5B0PVQ1"/>
<sequence length="82" mass="9628">MRMYGFIEDLFCLLHMHQLGPPMELRKALVHTKGEEEKKQDKEEMIIFHKEVETQMAEVNKEYVEDIAYLLANSEPSSSSRV</sequence>
<evidence type="ECO:0000313" key="1">
    <source>
        <dbReference type="EMBL" id="KAA1104149.1"/>
    </source>
</evidence>
<dbReference type="EMBL" id="VSWC01000041">
    <property type="protein sequence ID" value="KAA1104149.1"/>
    <property type="molecule type" value="Genomic_DNA"/>
</dbReference>
<dbReference type="Proteomes" id="UP000324748">
    <property type="component" value="Unassembled WGS sequence"/>
</dbReference>
<evidence type="ECO:0000313" key="2">
    <source>
        <dbReference type="EMBL" id="KAA1128185.1"/>
    </source>
</evidence>
<evidence type="ECO:0000313" key="3">
    <source>
        <dbReference type="Proteomes" id="UP000324748"/>
    </source>
</evidence>
<keyword evidence="3" id="KW-1185">Reference proteome</keyword>
<name>A0A5B0PVQ1_PUCGR</name>